<comment type="caution">
    <text evidence="2">The sequence shown here is derived from an EMBL/GenBank/DDBJ whole genome shotgun (WGS) entry which is preliminary data.</text>
</comment>
<dbReference type="Gene3D" id="3.40.50.1820">
    <property type="entry name" value="alpha/beta hydrolase"/>
    <property type="match status" value="1"/>
</dbReference>
<evidence type="ECO:0000259" key="1">
    <source>
        <dbReference type="Pfam" id="PF12697"/>
    </source>
</evidence>
<dbReference type="PANTHER" id="PTHR43798">
    <property type="entry name" value="MONOACYLGLYCEROL LIPASE"/>
    <property type="match status" value="1"/>
</dbReference>
<name>A0A916RPM3_9HYPH</name>
<dbReference type="AlphaFoldDB" id="A0A916RPM3"/>
<reference evidence="2" key="2">
    <citation type="submission" date="2020-09" db="EMBL/GenBank/DDBJ databases">
        <authorList>
            <person name="Sun Q."/>
            <person name="Zhou Y."/>
        </authorList>
    </citation>
    <scope>NUCLEOTIDE SEQUENCE</scope>
    <source>
        <strain evidence="2">CGMCC 1.15320</strain>
    </source>
</reference>
<dbReference type="PRINTS" id="PR00111">
    <property type="entry name" value="ABHYDROLASE"/>
</dbReference>
<keyword evidence="3" id="KW-1185">Reference proteome</keyword>
<sequence length="250" mass="27018">MTSPAISPAKLFHLGGNQGSPVLLIHGFGSDRHSWVATALKLFGRHRVWAIELPGHGDAENDVGEVSPEILARAVAEAIAELPRPFSVIGHSLGATTSLHLAKLLPDDISHIAVIAPGGWGTSIDHSFVEALPELRTPEEAERLLHRLVKRERLIKPQMVAHVLNMLERPGRREALRNIARGILAAPPPPMPSTDQLLVIWGAEDGINAPDHVRLQALRSKALLLEDVGHMPHVEAQSAVNSALNAFLPL</sequence>
<gene>
    <name evidence="2" type="ORF">GCM10011385_17230</name>
</gene>
<dbReference type="EMBL" id="BMIF01000004">
    <property type="protein sequence ID" value="GGA63975.1"/>
    <property type="molecule type" value="Genomic_DNA"/>
</dbReference>
<dbReference type="RefSeq" id="WP_188720644.1">
    <property type="nucleotide sequence ID" value="NZ_BMIF01000004.1"/>
</dbReference>
<dbReference type="Pfam" id="PF12697">
    <property type="entry name" value="Abhydrolase_6"/>
    <property type="match status" value="1"/>
</dbReference>
<evidence type="ECO:0000313" key="2">
    <source>
        <dbReference type="EMBL" id="GGA63975.1"/>
    </source>
</evidence>
<dbReference type="Proteomes" id="UP000636264">
    <property type="component" value="Unassembled WGS sequence"/>
</dbReference>
<reference evidence="2" key="1">
    <citation type="journal article" date="2014" name="Int. J. Syst. Evol. Microbiol.">
        <title>Complete genome sequence of Corynebacterium casei LMG S-19264T (=DSM 44701T), isolated from a smear-ripened cheese.</title>
        <authorList>
            <consortium name="US DOE Joint Genome Institute (JGI-PGF)"/>
            <person name="Walter F."/>
            <person name="Albersmeier A."/>
            <person name="Kalinowski J."/>
            <person name="Ruckert C."/>
        </authorList>
    </citation>
    <scope>NUCLEOTIDE SEQUENCE</scope>
    <source>
        <strain evidence="2">CGMCC 1.15320</strain>
    </source>
</reference>
<dbReference type="InterPro" id="IPR029058">
    <property type="entry name" value="AB_hydrolase_fold"/>
</dbReference>
<dbReference type="InterPro" id="IPR050266">
    <property type="entry name" value="AB_hydrolase_sf"/>
</dbReference>
<accession>A0A916RPM3</accession>
<feature type="domain" description="AB hydrolase-1" evidence="1">
    <location>
        <begin position="22"/>
        <end position="241"/>
    </location>
</feature>
<dbReference type="InterPro" id="IPR000073">
    <property type="entry name" value="AB_hydrolase_1"/>
</dbReference>
<evidence type="ECO:0000313" key="3">
    <source>
        <dbReference type="Proteomes" id="UP000636264"/>
    </source>
</evidence>
<proteinExistence type="predicted"/>
<protein>
    <recommendedName>
        <fullName evidence="1">AB hydrolase-1 domain-containing protein</fullName>
    </recommendedName>
</protein>
<organism evidence="2 3">
    <name type="scientific">Nitratireductor aestuarii</name>
    <dbReference type="NCBI Taxonomy" id="1735103"/>
    <lineage>
        <taxon>Bacteria</taxon>
        <taxon>Pseudomonadati</taxon>
        <taxon>Pseudomonadota</taxon>
        <taxon>Alphaproteobacteria</taxon>
        <taxon>Hyphomicrobiales</taxon>
        <taxon>Phyllobacteriaceae</taxon>
        <taxon>Nitratireductor</taxon>
    </lineage>
</organism>
<dbReference type="SUPFAM" id="SSF53474">
    <property type="entry name" value="alpha/beta-Hydrolases"/>
    <property type="match status" value="1"/>
</dbReference>